<sequence>MPCFFFLKILLFKYFNLQNSSKYLLWMFFIKNRHDIHRNMWNNTINNNINPDIYPQHRAEDDSARHTRQINREDHLCDKSLHDDINLIIIDCWGAQKKHVHDAALGCIRINVSHRSTPIYTYLWVVVYCFFQQLRIEKNNVKVGPYGRPYNYRRP</sequence>
<accession>A0A8J2MF53</accession>
<evidence type="ECO:0000313" key="2">
    <source>
        <dbReference type="Proteomes" id="UP000786811"/>
    </source>
</evidence>
<keyword evidence="2" id="KW-1185">Reference proteome</keyword>
<dbReference type="AlphaFoldDB" id="A0A8J2MF53"/>
<dbReference type="OrthoDB" id="8190053at2759"/>
<organism evidence="1 2">
    <name type="scientific">Cotesia congregata</name>
    <name type="common">Parasitoid wasp</name>
    <name type="synonym">Apanteles congregatus</name>
    <dbReference type="NCBI Taxonomy" id="51543"/>
    <lineage>
        <taxon>Eukaryota</taxon>
        <taxon>Metazoa</taxon>
        <taxon>Ecdysozoa</taxon>
        <taxon>Arthropoda</taxon>
        <taxon>Hexapoda</taxon>
        <taxon>Insecta</taxon>
        <taxon>Pterygota</taxon>
        <taxon>Neoptera</taxon>
        <taxon>Endopterygota</taxon>
        <taxon>Hymenoptera</taxon>
        <taxon>Apocrita</taxon>
        <taxon>Ichneumonoidea</taxon>
        <taxon>Braconidae</taxon>
        <taxon>Microgastrinae</taxon>
        <taxon>Cotesia</taxon>
    </lineage>
</organism>
<comment type="caution">
    <text evidence="1">The sequence shown here is derived from an EMBL/GenBank/DDBJ whole genome shotgun (WGS) entry which is preliminary data.</text>
</comment>
<dbReference type="Proteomes" id="UP000786811">
    <property type="component" value="Unassembled WGS sequence"/>
</dbReference>
<protein>
    <submittedName>
        <fullName evidence="1">Uncharacterized protein</fullName>
    </submittedName>
</protein>
<reference evidence="1" key="1">
    <citation type="submission" date="2021-04" db="EMBL/GenBank/DDBJ databases">
        <authorList>
            <person name="Chebbi M.A.C M."/>
        </authorList>
    </citation>
    <scope>NUCLEOTIDE SEQUENCE</scope>
</reference>
<dbReference type="EMBL" id="CAJNRD030001119">
    <property type="protein sequence ID" value="CAG5088425.1"/>
    <property type="molecule type" value="Genomic_DNA"/>
</dbReference>
<name>A0A8J2MF53_COTCN</name>
<proteinExistence type="predicted"/>
<evidence type="ECO:0000313" key="1">
    <source>
        <dbReference type="EMBL" id="CAG5088425.1"/>
    </source>
</evidence>
<gene>
    <name evidence="1" type="ORF">HICCMSTLAB_LOCUS4837</name>
</gene>